<dbReference type="Pfam" id="PF02518">
    <property type="entry name" value="HATPase_c"/>
    <property type="match status" value="1"/>
</dbReference>
<dbReference type="Proteomes" id="UP000737171">
    <property type="component" value="Unassembled WGS sequence"/>
</dbReference>
<dbReference type="SMART" id="SM00448">
    <property type="entry name" value="REC"/>
    <property type="match status" value="1"/>
</dbReference>
<accession>A0ABX2EE26</accession>
<dbReference type="SMART" id="SM00091">
    <property type="entry name" value="PAS"/>
    <property type="match status" value="1"/>
</dbReference>
<dbReference type="InterPro" id="IPR042240">
    <property type="entry name" value="CHASE_sf"/>
</dbReference>
<dbReference type="Gene3D" id="1.10.287.130">
    <property type="match status" value="1"/>
</dbReference>
<dbReference type="InterPro" id="IPR001789">
    <property type="entry name" value="Sig_transdc_resp-reg_receiver"/>
</dbReference>
<keyword evidence="12" id="KW-0472">Membrane</keyword>
<evidence type="ECO:0000256" key="4">
    <source>
        <dbReference type="ARBA" id="ARBA00022553"/>
    </source>
</evidence>
<dbReference type="SUPFAM" id="SSF55785">
    <property type="entry name" value="PYP-like sensor domain (PAS domain)"/>
    <property type="match status" value="1"/>
</dbReference>
<dbReference type="InterPro" id="IPR003661">
    <property type="entry name" value="HisK_dim/P_dom"/>
</dbReference>
<dbReference type="SMART" id="SM01079">
    <property type="entry name" value="CHASE"/>
    <property type="match status" value="1"/>
</dbReference>
<dbReference type="PROSITE" id="PS50110">
    <property type="entry name" value="RESPONSE_REGULATORY"/>
    <property type="match status" value="1"/>
</dbReference>
<proteinExistence type="predicted"/>
<feature type="domain" description="Histidine kinase" evidence="14">
    <location>
        <begin position="473"/>
        <end position="697"/>
    </location>
</feature>
<dbReference type="Pfam" id="PF03924">
    <property type="entry name" value="CHASE"/>
    <property type="match status" value="1"/>
</dbReference>
<dbReference type="PRINTS" id="PR00344">
    <property type="entry name" value="BCTRLSENSOR"/>
</dbReference>
<dbReference type="InterPro" id="IPR036097">
    <property type="entry name" value="HisK_dim/P_sf"/>
</dbReference>
<evidence type="ECO:0000256" key="2">
    <source>
        <dbReference type="ARBA" id="ARBA00004370"/>
    </source>
</evidence>
<dbReference type="NCBIfam" id="TIGR00229">
    <property type="entry name" value="sensory_box"/>
    <property type="match status" value="1"/>
</dbReference>
<keyword evidence="5" id="KW-0808">Transferase</keyword>
<dbReference type="PANTHER" id="PTHR43065">
    <property type="entry name" value="SENSOR HISTIDINE KINASE"/>
    <property type="match status" value="1"/>
</dbReference>
<dbReference type="PROSITE" id="PS50112">
    <property type="entry name" value="PAS"/>
    <property type="match status" value="1"/>
</dbReference>
<feature type="domain" description="PAC" evidence="17">
    <location>
        <begin position="401"/>
        <end position="453"/>
    </location>
</feature>
<dbReference type="CDD" id="cd00156">
    <property type="entry name" value="REC"/>
    <property type="match status" value="1"/>
</dbReference>
<keyword evidence="8" id="KW-0418">Kinase</keyword>
<evidence type="ECO:0000259" key="17">
    <source>
        <dbReference type="PROSITE" id="PS50113"/>
    </source>
</evidence>
<evidence type="ECO:0000256" key="9">
    <source>
        <dbReference type="ARBA" id="ARBA00022840"/>
    </source>
</evidence>
<keyword evidence="20" id="KW-1185">Reference proteome</keyword>
<dbReference type="InterPro" id="IPR000700">
    <property type="entry name" value="PAS-assoc_C"/>
</dbReference>
<dbReference type="SUPFAM" id="SSF55874">
    <property type="entry name" value="ATPase domain of HSP90 chaperone/DNA topoisomerase II/histidine kinase"/>
    <property type="match status" value="1"/>
</dbReference>
<dbReference type="SMART" id="SM00387">
    <property type="entry name" value="HATPase_c"/>
    <property type="match status" value="1"/>
</dbReference>
<dbReference type="PROSITE" id="PS50113">
    <property type="entry name" value="PAC"/>
    <property type="match status" value="1"/>
</dbReference>
<organism evidence="19 20">
    <name type="scientific">Pseudaquabacterium terrae</name>
    <dbReference type="NCBI Taxonomy" id="2732868"/>
    <lineage>
        <taxon>Bacteria</taxon>
        <taxon>Pseudomonadati</taxon>
        <taxon>Pseudomonadota</taxon>
        <taxon>Betaproteobacteria</taxon>
        <taxon>Burkholderiales</taxon>
        <taxon>Sphaerotilaceae</taxon>
        <taxon>Pseudaquabacterium</taxon>
    </lineage>
</organism>
<evidence type="ECO:0000256" key="3">
    <source>
        <dbReference type="ARBA" id="ARBA00012438"/>
    </source>
</evidence>
<keyword evidence="6" id="KW-0812">Transmembrane</keyword>
<dbReference type="PANTHER" id="PTHR43065:SF42">
    <property type="entry name" value="TWO-COMPONENT SENSOR PPRA"/>
    <property type="match status" value="1"/>
</dbReference>
<keyword evidence="9" id="KW-0067">ATP-binding</keyword>
<keyword evidence="7" id="KW-0547">Nucleotide-binding</keyword>
<evidence type="ECO:0000256" key="13">
    <source>
        <dbReference type="PROSITE-ProRule" id="PRU00169"/>
    </source>
</evidence>
<dbReference type="InterPro" id="IPR011006">
    <property type="entry name" value="CheY-like_superfamily"/>
</dbReference>
<evidence type="ECO:0000256" key="5">
    <source>
        <dbReference type="ARBA" id="ARBA00022679"/>
    </source>
</evidence>
<comment type="catalytic activity">
    <reaction evidence="1">
        <text>ATP + protein L-histidine = ADP + protein N-phospho-L-histidine.</text>
        <dbReference type="EC" id="2.7.13.3"/>
    </reaction>
</comment>
<evidence type="ECO:0000256" key="1">
    <source>
        <dbReference type="ARBA" id="ARBA00000085"/>
    </source>
</evidence>
<evidence type="ECO:0000259" key="18">
    <source>
        <dbReference type="PROSITE" id="PS50839"/>
    </source>
</evidence>
<dbReference type="CDD" id="cd00130">
    <property type="entry name" value="PAS"/>
    <property type="match status" value="1"/>
</dbReference>
<dbReference type="InterPro" id="IPR001610">
    <property type="entry name" value="PAC"/>
</dbReference>
<dbReference type="InterPro" id="IPR003594">
    <property type="entry name" value="HATPase_dom"/>
</dbReference>
<evidence type="ECO:0000313" key="20">
    <source>
        <dbReference type="Proteomes" id="UP000737171"/>
    </source>
</evidence>
<dbReference type="InterPro" id="IPR004358">
    <property type="entry name" value="Sig_transdc_His_kin-like_C"/>
</dbReference>
<evidence type="ECO:0000256" key="8">
    <source>
        <dbReference type="ARBA" id="ARBA00022777"/>
    </source>
</evidence>
<dbReference type="Gene3D" id="3.30.450.350">
    <property type="entry name" value="CHASE domain"/>
    <property type="match status" value="1"/>
</dbReference>
<evidence type="ECO:0000259" key="14">
    <source>
        <dbReference type="PROSITE" id="PS50109"/>
    </source>
</evidence>
<feature type="modified residue" description="4-aspartylphosphate" evidence="13">
    <location>
        <position position="770"/>
    </location>
</feature>
<dbReference type="InterPro" id="IPR036890">
    <property type="entry name" value="HATPase_C_sf"/>
</dbReference>
<dbReference type="InterPro" id="IPR006189">
    <property type="entry name" value="CHASE_dom"/>
</dbReference>
<keyword evidence="10" id="KW-1133">Transmembrane helix</keyword>
<dbReference type="Pfam" id="PF00512">
    <property type="entry name" value="HisKA"/>
    <property type="match status" value="1"/>
</dbReference>
<dbReference type="EMBL" id="JABRWJ010000002">
    <property type="protein sequence ID" value="NRF66870.1"/>
    <property type="molecule type" value="Genomic_DNA"/>
</dbReference>
<evidence type="ECO:0000256" key="7">
    <source>
        <dbReference type="ARBA" id="ARBA00022741"/>
    </source>
</evidence>
<feature type="domain" description="Response regulatory" evidence="15">
    <location>
        <begin position="719"/>
        <end position="835"/>
    </location>
</feature>
<dbReference type="Pfam" id="PF00072">
    <property type="entry name" value="Response_reg"/>
    <property type="match status" value="1"/>
</dbReference>
<keyword evidence="4 13" id="KW-0597">Phosphoprotein</keyword>
<dbReference type="EC" id="2.7.13.3" evidence="3"/>
<feature type="domain" description="PAS" evidence="16">
    <location>
        <begin position="329"/>
        <end position="374"/>
    </location>
</feature>
<dbReference type="InterPro" id="IPR013767">
    <property type="entry name" value="PAS_fold"/>
</dbReference>
<dbReference type="SUPFAM" id="SSF47384">
    <property type="entry name" value="Homodimeric domain of signal transducing histidine kinase"/>
    <property type="match status" value="1"/>
</dbReference>
<dbReference type="CDD" id="cd00082">
    <property type="entry name" value="HisKA"/>
    <property type="match status" value="1"/>
</dbReference>
<dbReference type="Gene3D" id="3.30.450.20">
    <property type="entry name" value="PAS domain"/>
    <property type="match status" value="1"/>
</dbReference>
<dbReference type="Pfam" id="PF00989">
    <property type="entry name" value="PAS"/>
    <property type="match status" value="1"/>
</dbReference>
<comment type="subcellular location">
    <subcellularLocation>
        <location evidence="2">Membrane</location>
    </subcellularLocation>
</comment>
<comment type="caution">
    <text evidence="19">The sequence shown here is derived from an EMBL/GenBank/DDBJ whole genome shotgun (WGS) entry which is preliminary data.</text>
</comment>
<evidence type="ECO:0000256" key="12">
    <source>
        <dbReference type="ARBA" id="ARBA00023136"/>
    </source>
</evidence>
<evidence type="ECO:0000313" key="19">
    <source>
        <dbReference type="EMBL" id="NRF66870.1"/>
    </source>
</evidence>
<dbReference type="SUPFAM" id="SSF52172">
    <property type="entry name" value="CheY-like"/>
    <property type="match status" value="1"/>
</dbReference>
<dbReference type="PROSITE" id="PS50839">
    <property type="entry name" value="CHASE"/>
    <property type="match status" value="1"/>
</dbReference>
<dbReference type="Gene3D" id="3.30.565.10">
    <property type="entry name" value="Histidine kinase-like ATPase, C-terminal domain"/>
    <property type="match status" value="1"/>
</dbReference>
<evidence type="ECO:0000256" key="11">
    <source>
        <dbReference type="ARBA" id="ARBA00023012"/>
    </source>
</evidence>
<dbReference type="SMART" id="SM00086">
    <property type="entry name" value="PAC"/>
    <property type="match status" value="1"/>
</dbReference>
<dbReference type="InterPro" id="IPR000014">
    <property type="entry name" value="PAS"/>
</dbReference>
<name>A0ABX2EE26_9BURK</name>
<dbReference type="RefSeq" id="WP_173121967.1">
    <property type="nucleotide sequence ID" value="NZ_JABRWJ010000002.1"/>
</dbReference>
<gene>
    <name evidence="19" type="ORF">HLB44_07735</name>
</gene>
<evidence type="ECO:0000256" key="10">
    <source>
        <dbReference type="ARBA" id="ARBA00022989"/>
    </source>
</evidence>
<dbReference type="InterPro" id="IPR035965">
    <property type="entry name" value="PAS-like_dom_sf"/>
</dbReference>
<keyword evidence="11" id="KW-0902">Two-component regulatory system</keyword>
<reference evidence="19 20" key="1">
    <citation type="submission" date="2020-05" db="EMBL/GenBank/DDBJ databases">
        <title>Aquincola sp. isolate from soil.</title>
        <authorList>
            <person name="Han J."/>
            <person name="Kim D.-U."/>
        </authorList>
    </citation>
    <scope>NUCLEOTIDE SEQUENCE [LARGE SCALE GENOMIC DNA]</scope>
    <source>
        <strain evidence="19 20">S2</strain>
    </source>
</reference>
<dbReference type="Gene3D" id="3.40.50.2300">
    <property type="match status" value="1"/>
</dbReference>
<evidence type="ECO:0000259" key="15">
    <source>
        <dbReference type="PROSITE" id="PS50110"/>
    </source>
</evidence>
<dbReference type="SMART" id="SM00388">
    <property type="entry name" value="HisKA"/>
    <property type="match status" value="1"/>
</dbReference>
<sequence length="840" mass="89479">MLPKRSLSLLPWLVGLVALAISGLLASHEQTTQQRALRSAFELGLRQTVSRIEQRIASYELLLRGAQGLFHATGGRVTAADFEAYVDAQLAGADAAGLQGIGYVAPPAADGRAPLLFNAPTLGSTPRVIGFDMLGEPLRRAALLQARDSGGVAISRKLRLISDGEGAAQSSFLMVLPVYGPGPAPAGVEQRRRQLGGWVAAAFRMNDLMSSLYGEGMPGLALRIHDGVQLNGEALMYESATARALLQAGGTPPRHEAHEYIGFAGHTWTLTVSTLPEFEALHGPATPRIILGAGIVASLLLALLTYQLVSGREHAHAVAQAMTRELRESEERYRRIVETADEGIWMLDAAQRTSFVNPKVLAMLGHLPAALLGEPLGRFLDEPGRVLVERFLARGAAAAAEHHEVRFRRGDGADLWASLSMNPVVDAAGRYAGTLAMITDISAAKQAETRRQLLEAQLRESQKMEAIGTLAGGIAHDFNNIVAAILGNAALARDALPADAPAASHLTQILQAGSHARSLVQQIVAFSRRQPLARVVQPLAPLVQATVGLLRATLPAGVELRAALTEQPVWAQVDANQLQQVLMNLGTNAWHALAGDVGRIELGLSCATLDAEAVQALSGLPPGNYAHVWVADNGCGMDATTLARIFEPFFTTKPVGQGTGLGLSVVHGIVAAHQGAIGVHSRPGEGTRFDLYFPLAEAASDSTVPMVPLAGAARGRGQRLLYVDDDAVMVMLVESLLERAGYRVRCFVDARAALEVLRAEPEAFDLVITDYNMPELSGLDVVRALRFIRPALPVIISSGYLSEDIRAAAQDAGVRHLLQKEYSTERLVPLVQQVLAEASA</sequence>
<protein>
    <recommendedName>
        <fullName evidence="3">histidine kinase</fullName>
        <ecNumber evidence="3">2.7.13.3</ecNumber>
    </recommendedName>
</protein>
<evidence type="ECO:0000256" key="6">
    <source>
        <dbReference type="ARBA" id="ARBA00022692"/>
    </source>
</evidence>
<evidence type="ECO:0000259" key="16">
    <source>
        <dbReference type="PROSITE" id="PS50112"/>
    </source>
</evidence>
<feature type="domain" description="CHASE" evidence="18">
    <location>
        <begin position="107"/>
        <end position="271"/>
    </location>
</feature>
<dbReference type="PROSITE" id="PS50109">
    <property type="entry name" value="HIS_KIN"/>
    <property type="match status" value="1"/>
</dbReference>
<dbReference type="InterPro" id="IPR005467">
    <property type="entry name" value="His_kinase_dom"/>
</dbReference>